<feature type="region of interest" description="Disordered" evidence="4">
    <location>
        <begin position="216"/>
        <end position="270"/>
    </location>
</feature>
<dbReference type="EC" id="5.6.2.4" evidence="3"/>
<dbReference type="Gene3D" id="3.40.50.300">
    <property type="entry name" value="P-loop containing nucleotide triphosphate hydrolases"/>
    <property type="match status" value="1"/>
</dbReference>
<accession>A0A0D0CP43</accession>
<reference evidence="6 7" key="1">
    <citation type="submission" date="2014-04" db="EMBL/GenBank/DDBJ databases">
        <authorList>
            <consortium name="DOE Joint Genome Institute"/>
            <person name="Kuo A."/>
            <person name="Kohler A."/>
            <person name="Jargeat P."/>
            <person name="Nagy L.G."/>
            <person name="Floudas D."/>
            <person name="Copeland A."/>
            <person name="Barry K.W."/>
            <person name="Cichocki N."/>
            <person name="Veneault-Fourrey C."/>
            <person name="LaButti K."/>
            <person name="Lindquist E.A."/>
            <person name="Lipzen A."/>
            <person name="Lundell T."/>
            <person name="Morin E."/>
            <person name="Murat C."/>
            <person name="Sun H."/>
            <person name="Tunlid A."/>
            <person name="Henrissat B."/>
            <person name="Grigoriev I.V."/>
            <person name="Hibbett D.S."/>
            <person name="Martin F."/>
            <person name="Nordberg H.P."/>
            <person name="Cantor M.N."/>
            <person name="Hua S.X."/>
        </authorList>
    </citation>
    <scope>NUCLEOTIDE SEQUENCE [LARGE SCALE GENOMIC DNA]</scope>
    <source>
        <strain evidence="6 7">Ve08.2h10</strain>
    </source>
</reference>
<dbReference type="SUPFAM" id="SSF52540">
    <property type="entry name" value="P-loop containing nucleoside triphosphate hydrolases"/>
    <property type="match status" value="1"/>
</dbReference>
<dbReference type="Pfam" id="PF00271">
    <property type="entry name" value="Helicase_C"/>
    <property type="match status" value="1"/>
</dbReference>
<evidence type="ECO:0000256" key="1">
    <source>
        <dbReference type="ARBA" id="ARBA00005446"/>
    </source>
</evidence>
<keyword evidence="7" id="KW-1185">Reference proteome</keyword>
<organism evidence="6 7">
    <name type="scientific">Paxillus rubicundulus Ve08.2h10</name>
    <dbReference type="NCBI Taxonomy" id="930991"/>
    <lineage>
        <taxon>Eukaryota</taxon>
        <taxon>Fungi</taxon>
        <taxon>Dikarya</taxon>
        <taxon>Basidiomycota</taxon>
        <taxon>Agaricomycotina</taxon>
        <taxon>Agaricomycetes</taxon>
        <taxon>Agaricomycetidae</taxon>
        <taxon>Boletales</taxon>
        <taxon>Paxilineae</taxon>
        <taxon>Paxillaceae</taxon>
        <taxon>Paxillus</taxon>
    </lineage>
</organism>
<evidence type="ECO:0000256" key="2">
    <source>
        <dbReference type="ARBA" id="ARBA00034617"/>
    </source>
</evidence>
<reference evidence="7" key="2">
    <citation type="submission" date="2015-01" db="EMBL/GenBank/DDBJ databases">
        <title>Evolutionary Origins and Diversification of the Mycorrhizal Mutualists.</title>
        <authorList>
            <consortium name="DOE Joint Genome Institute"/>
            <consortium name="Mycorrhizal Genomics Consortium"/>
            <person name="Kohler A."/>
            <person name="Kuo A."/>
            <person name="Nagy L.G."/>
            <person name="Floudas D."/>
            <person name="Copeland A."/>
            <person name="Barry K.W."/>
            <person name="Cichocki N."/>
            <person name="Veneault-Fourrey C."/>
            <person name="LaButti K."/>
            <person name="Lindquist E.A."/>
            <person name="Lipzen A."/>
            <person name="Lundell T."/>
            <person name="Morin E."/>
            <person name="Murat C."/>
            <person name="Riley R."/>
            <person name="Ohm R."/>
            <person name="Sun H."/>
            <person name="Tunlid A."/>
            <person name="Henrissat B."/>
            <person name="Grigoriev I.V."/>
            <person name="Hibbett D.S."/>
            <person name="Martin F."/>
        </authorList>
    </citation>
    <scope>NUCLEOTIDE SEQUENCE [LARGE SCALE GENOMIC DNA]</scope>
    <source>
        <strain evidence="7">Ve08.2h10</strain>
    </source>
</reference>
<dbReference type="AlphaFoldDB" id="A0A0D0CP43"/>
<comment type="similarity">
    <text evidence="1">Belongs to the helicase family. RecQ subfamily.</text>
</comment>
<dbReference type="PANTHER" id="PTHR13710:SF154">
    <property type="entry name" value="RECQ HELICASE, PUTATIVE (AFU_ORTHOLOGUE AFUA_6G14720)-RELATED"/>
    <property type="match status" value="1"/>
</dbReference>
<dbReference type="GO" id="GO:0000724">
    <property type="term" value="P:double-strand break repair via homologous recombination"/>
    <property type="evidence" value="ECO:0007669"/>
    <property type="project" value="TreeGrafter"/>
</dbReference>
<dbReference type="InterPro" id="IPR027417">
    <property type="entry name" value="P-loop_NTPase"/>
</dbReference>
<dbReference type="GO" id="GO:0043138">
    <property type="term" value="F:3'-5' DNA helicase activity"/>
    <property type="evidence" value="ECO:0007669"/>
    <property type="project" value="UniProtKB-EC"/>
</dbReference>
<evidence type="ECO:0000313" key="6">
    <source>
        <dbReference type="EMBL" id="KIK72576.1"/>
    </source>
</evidence>
<proteinExistence type="inferred from homology"/>
<evidence type="ECO:0000256" key="3">
    <source>
        <dbReference type="ARBA" id="ARBA00034808"/>
    </source>
</evidence>
<evidence type="ECO:0000259" key="5">
    <source>
        <dbReference type="PROSITE" id="PS51194"/>
    </source>
</evidence>
<dbReference type="PROSITE" id="PS51194">
    <property type="entry name" value="HELICASE_CTER"/>
    <property type="match status" value="1"/>
</dbReference>
<dbReference type="InterPro" id="IPR001650">
    <property type="entry name" value="Helicase_C-like"/>
</dbReference>
<feature type="compositionally biased region" description="Polar residues" evidence="4">
    <location>
        <begin position="293"/>
        <end position="309"/>
    </location>
</feature>
<feature type="region of interest" description="Disordered" evidence="4">
    <location>
        <begin position="292"/>
        <end position="328"/>
    </location>
</feature>
<evidence type="ECO:0000256" key="4">
    <source>
        <dbReference type="SAM" id="MobiDB-lite"/>
    </source>
</evidence>
<sequence length="518" mass="57069">MHYVKVLPSEGEEPLHSIVRCLHDMLAEEERMLVFFNTRPEADKFAKSSGCAVYHSELEWTGETKEYNLDRWDGGDTKVMACTTAFAQGVDRAHVRFVVVKDPEFGLLVTMQMMGRAGRDGKPSHAFVVSSKGGIVMPSTGPLGLVSSTAVENTMRIAGCRTYAIGKILDGADLAYRCKQRPDRVPCDVCQPNCPIRLAVIAASEDVEGPIEKLTAYDGSSHARARAPQEDGSGSGSGRARATKIASGSGSLLEDDVAPTQGSDDLYGLDDDEIDPVTFRALEVMEAIHGTDAESTSRAGGSLARTTSMPGPRNGSGRAMTRAAPTSFSQPLRPVSYEERAKGKNAARQSRIERTNKLNRYMPALLGCCSLHFATTGTIVPDHFPVPCTEGTAIDMGNYSQFRRSFVFAKFAYCFKCGLPQDRHFNKEGVHCHADYKPVGQKECPFGPVIFKVAFALWQVEERKKEMELELGIPETYEGYLRWSGAPEEEDGGKYFNALEVFLWYCERLEKKNRGLFF</sequence>
<name>A0A0D0CP43_9AGAM</name>
<evidence type="ECO:0000313" key="7">
    <source>
        <dbReference type="Proteomes" id="UP000054538"/>
    </source>
</evidence>
<feature type="domain" description="Helicase C-terminal" evidence="5">
    <location>
        <begin position="18"/>
        <end position="180"/>
    </location>
</feature>
<dbReference type="SMART" id="SM00490">
    <property type="entry name" value="HELICc"/>
    <property type="match status" value="1"/>
</dbReference>
<dbReference type="InParanoid" id="A0A0D0CP43"/>
<dbReference type="OrthoDB" id="2608216at2759"/>
<dbReference type="EMBL" id="KN830678">
    <property type="protein sequence ID" value="KIK72576.1"/>
    <property type="molecule type" value="Genomic_DNA"/>
</dbReference>
<dbReference type="STRING" id="930991.A0A0D0CP43"/>
<dbReference type="GO" id="GO:0009378">
    <property type="term" value="F:four-way junction helicase activity"/>
    <property type="evidence" value="ECO:0007669"/>
    <property type="project" value="TreeGrafter"/>
</dbReference>
<dbReference type="HOGENOM" id="CLU_525893_0_0_1"/>
<dbReference type="GO" id="GO:0005737">
    <property type="term" value="C:cytoplasm"/>
    <property type="evidence" value="ECO:0007669"/>
    <property type="project" value="TreeGrafter"/>
</dbReference>
<dbReference type="Proteomes" id="UP000054538">
    <property type="component" value="Unassembled WGS sequence"/>
</dbReference>
<dbReference type="GO" id="GO:0005694">
    <property type="term" value="C:chromosome"/>
    <property type="evidence" value="ECO:0007669"/>
    <property type="project" value="TreeGrafter"/>
</dbReference>
<gene>
    <name evidence="6" type="ORF">PAXRUDRAFT_21830</name>
</gene>
<protein>
    <recommendedName>
        <fullName evidence="3">DNA 3'-5' helicase</fullName>
        <ecNumber evidence="3">5.6.2.4</ecNumber>
    </recommendedName>
</protein>
<comment type="catalytic activity">
    <reaction evidence="2">
        <text>Couples ATP hydrolysis with the unwinding of duplex DNA by translocating in the 3'-5' direction.</text>
        <dbReference type="EC" id="5.6.2.4"/>
    </reaction>
</comment>
<dbReference type="PANTHER" id="PTHR13710">
    <property type="entry name" value="DNA HELICASE RECQ FAMILY MEMBER"/>
    <property type="match status" value="1"/>
</dbReference>